<evidence type="ECO:0000313" key="2">
    <source>
        <dbReference type="Proteomes" id="UP000027219"/>
    </source>
</evidence>
<accession>A0A066V1V4</accession>
<proteinExistence type="predicted"/>
<dbReference type="GO" id="GO:0015035">
    <property type="term" value="F:protein-disulfide reductase activity"/>
    <property type="evidence" value="ECO:0007669"/>
    <property type="project" value="InterPro"/>
</dbReference>
<dbReference type="PANTHER" id="PTHR34290:SF2">
    <property type="entry name" value="OS04G0668800 PROTEIN"/>
    <property type="match status" value="1"/>
</dbReference>
<dbReference type="Proteomes" id="UP000027219">
    <property type="component" value="Unassembled WGS sequence"/>
</dbReference>
<dbReference type="OrthoDB" id="5294764at2"/>
<name>A0A066V1V4_9VIBR</name>
<organism evidence="1 2">
    <name type="scientific">Vibrio fortis</name>
    <dbReference type="NCBI Taxonomy" id="212667"/>
    <lineage>
        <taxon>Bacteria</taxon>
        <taxon>Pseudomonadati</taxon>
        <taxon>Pseudomonadota</taxon>
        <taxon>Gammaproteobacteria</taxon>
        <taxon>Vibrionales</taxon>
        <taxon>Vibrionaceae</taxon>
        <taxon>Vibrio</taxon>
    </lineage>
</organism>
<evidence type="ECO:0000313" key="1">
    <source>
        <dbReference type="EMBL" id="KDN30499.1"/>
    </source>
</evidence>
<sequence>MNGQDAKPKLTIFYDGTCPLCSKEMNALTKQDINNSIKTVDIYSDEFAHYPNIDSSAANTVLHALNDKGELILGLDVTHKAWDLVGKGWLYAPLRWPLVKPLADWCYLRFANNRYKISYWLTGVARCDNNGCKIDSDAK</sequence>
<dbReference type="Pfam" id="PF04134">
    <property type="entry name" value="DCC1-like"/>
    <property type="match status" value="1"/>
</dbReference>
<dbReference type="InterPro" id="IPR007263">
    <property type="entry name" value="DCC1-like"/>
</dbReference>
<dbReference type="EMBL" id="JFFR01000002">
    <property type="protein sequence ID" value="KDN30499.1"/>
    <property type="molecule type" value="Genomic_DNA"/>
</dbReference>
<dbReference type="STRING" id="212667.VFDL14_07155"/>
<keyword evidence="2" id="KW-1185">Reference proteome</keyword>
<gene>
    <name evidence="1" type="ORF">VFDL14_07155</name>
</gene>
<protein>
    <submittedName>
        <fullName evidence="1">Putative redox protein</fullName>
    </submittedName>
</protein>
<dbReference type="SUPFAM" id="SSF52833">
    <property type="entry name" value="Thioredoxin-like"/>
    <property type="match status" value="1"/>
</dbReference>
<reference evidence="1 2" key="1">
    <citation type="submission" date="2014-02" db="EMBL/GenBank/DDBJ databases">
        <title>Vibrio fortis Dalian14 Genome Sequencing.</title>
        <authorList>
            <person name="Wang Y."/>
            <person name="Song L."/>
            <person name="Liu G."/>
            <person name="Ding J."/>
        </authorList>
    </citation>
    <scope>NUCLEOTIDE SEQUENCE [LARGE SCALE GENOMIC DNA]</scope>
    <source>
        <strain evidence="1 2">Dalian14</strain>
    </source>
</reference>
<dbReference type="InterPro" id="IPR044691">
    <property type="entry name" value="DCC1_Trx"/>
</dbReference>
<dbReference type="InterPro" id="IPR036249">
    <property type="entry name" value="Thioredoxin-like_sf"/>
</dbReference>
<dbReference type="PANTHER" id="PTHR34290">
    <property type="entry name" value="SI:CH73-390P7.2"/>
    <property type="match status" value="1"/>
</dbReference>
<dbReference type="RefSeq" id="WP_032549552.1">
    <property type="nucleotide sequence ID" value="NZ_JFFR01000002.1"/>
</dbReference>
<dbReference type="AlphaFoldDB" id="A0A066V1V4"/>
<comment type="caution">
    <text evidence="1">The sequence shown here is derived from an EMBL/GenBank/DDBJ whole genome shotgun (WGS) entry which is preliminary data.</text>
</comment>